<dbReference type="EMBL" id="OKQR01000007">
    <property type="protein sequence ID" value="SPD95094.1"/>
    <property type="molecule type" value="Genomic_DNA"/>
</dbReference>
<proteinExistence type="predicted"/>
<dbReference type="EMBL" id="OKQU01000006">
    <property type="protein sequence ID" value="SPE09866.1"/>
    <property type="molecule type" value="Genomic_DNA"/>
</dbReference>
<evidence type="ECO:0000313" key="2">
    <source>
        <dbReference type="EMBL" id="SPE09866.1"/>
    </source>
</evidence>
<evidence type="ECO:0000313" key="4">
    <source>
        <dbReference type="Proteomes" id="UP000239237"/>
    </source>
</evidence>
<dbReference type="RefSeq" id="WP_004903368.1">
    <property type="nucleotide sequence ID" value="NZ_JBMMUQ010000084.1"/>
</dbReference>
<organism evidence="2 3">
    <name type="scientific">Leuconostoc suionicum</name>
    <dbReference type="NCBI Taxonomy" id="1511761"/>
    <lineage>
        <taxon>Bacteria</taxon>
        <taxon>Bacillati</taxon>
        <taxon>Bacillota</taxon>
        <taxon>Bacilli</taxon>
        <taxon>Lactobacillales</taxon>
        <taxon>Lactobacillaceae</taxon>
        <taxon>Leuconostoc</taxon>
    </lineage>
</organism>
<evidence type="ECO:0000313" key="1">
    <source>
        <dbReference type="EMBL" id="SPD95094.1"/>
    </source>
</evidence>
<evidence type="ECO:0000313" key="3">
    <source>
        <dbReference type="Proteomes" id="UP000237923"/>
    </source>
</evidence>
<sequence length="63" mass="7596">MLVAEFKAIYNAYLYDLNVTDIKWTYLKTTLELRYFDANGLIQIRWRIKNGFVLEDTKKVIVY</sequence>
<accession>A0A2N9KGB9</accession>
<reference evidence="2 3" key="1">
    <citation type="submission" date="2018-02" db="EMBL/GenBank/DDBJ databases">
        <authorList>
            <person name="Cohen D.B."/>
            <person name="Kent A.D."/>
        </authorList>
    </citation>
    <scope>NUCLEOTIDE SEQUENCE [LARGE SCALE GENOMIC DNA]</scope>
    <source>
        <strain evidence="2 3">CECT 9216</strain>
    </source>
</reference>
<gene>
    <name evidence="1" type="ORF">LES8486_02060</name>
    <name evidence="2" type="ORF">LES9216_02064</name>
</gene>
<dbReference type="GeneID" id="24960374"/>
<name>A0A2N9KGB9_9LACO</name>
<keyword evidence="4" id="KW-1185">Reference proteome</keyword>
<reference evidence="1 4" key="2">
    <citation type="submission" date="2018-02" db="EMBL/GenBank/DDBJ databases">
        <authorList>
            <person name="Rodrigo-Torres L."/>
            <person name="Arahal R. D."/>
            <person name="Lucena T."/>
        </authorList>
    </citation>
    <scope>NUCLEOTIDE SEQUENCE [LARGE SCALE GENOMIC DNA]</scope>
    <source>
        <strain evidence="1 4">CECT 8486</strain>
    </source>
</reference>
<dbReference type="Proteomes" id="UP000237923">
    <property type="component" value="Unassembled WGS sequence"/>
</dbReference>
<dbReference type="Proteomes" id="UP000239237">
    <property type="component" value="Unassembled WGS sequence"/>
</dbReference>
<dbReference type="AlphaFoldDB" id="A0A2N9KGB9"/>
<protein>
    <submittedName>
        <fullName evidence="2">Uncharacterized protein</fullName>
    </submittedName>
</protein>